<feature type="region of interest" description="Disordered" evidence="1">
    <location>
        <begin position="364"/>
        <end position="391"/>
    </location>
</feature>
<feature type="non-terminal residue" evidence="2">
    <location>
        <position position="844"/>
    </location>
</feature>
<feature type="compositionally biased region" description="Polar residues" evidence="1">
    <location>
        <begin position="79"/>
        <end position="95"/>
    </location>
</feature>
<reference evidence="2 3" key="1">
    <citation type="submission" date="2019-09" db="EMBL/GenBank/DDBJ databases">
        <title>Bird 10,000 Genomes (B10K) Project - Family phase.</title>
        <authorList>
            <person name="Zhang G."/>
        </authorList>
    </citation>
    <scope>NUCLEOTIDE SEQUENCE [LARGE SCALE GENOMIC DNA]</scope>
    <source>
        <strain evidence="2">B10K-DU-029-41</strain>
        <tissue evidence="2">Liver</tissue>
    </source>
</reference>
<dbReference type="AlphaFoldDB" id="A0A7K6Q013"/>
<feature type="compositionally biased region" description="Low complexity" evidence="1">
    <location>
        <begin position="367"/>
        <end position="381"/>
    </location>
</feature>
<proteinExistence type="predicted"/>
<protein>
    <submittedName>
        <fullName evidence="2">EXPH5 protein</fullName>
    </submittedName>
</protein>
<evidence type="ECO:0000313" key="3">
    <source>
        <dbReference type="Proteomes" id="UP000542689"/>
    </source>
</evidence>
<feature type="compositionally biased region" description="Low complexity" evidence="1">
    <location>
        <begin position="792"/>
        <end position="805"/>
    </location>
</feature>
<comment type="caution">
    <text evidence="2">The sequence shown here is derived from an EMBL/GenBank/DDBJ whole genome shotgun (WGS) entry which is preliminary data.</text>
</comment>
<feature type="compositionally biased region" description="Polar residues" evidence="1">
    <location>
        <begin position="578"/>
        <end position="590"/>
    </location>
</feature>
<evidence type="ECO:0000313" key="2">
    <source>
        <dbReference type="EMBL" id="NWW67016.1"/>
    </source>
</evidence>
<evidence type="ECO:0000256" key="1">
    <source>
        <dbReference type="SAM" id="MobiDB-lite"/>
    </source>
</evidence>
<feature type="non-terminal residue" evidence="2">
    <location>
        <position position="1"/>
    </location>
</feature>
<dbReference type="Proteomes" id="UP000542689">
    <property type="component" value="Unassembled WGS sequence"/>
</dbReference>
<dbReference type="InterPro" id="IPR039916">
    <property type="entry name" value="EXPH5"/>
</dbReference>
<feature type="region of interest" description="Disordered" evidence="1">
    <location>
        <begin position="1"/>
        <end position="28"/>
    </location>
</feature>
<dbReference type="EMBL" id="VZRS01013273">
    <property type="protein sequence ID" value="NWW67016.1"/>
    <property type="molecule type" value="Genomic_DNA"/>
</dbReference>
<feature type="compositionally biased region" description="Acidic residues" evidence="1">
    <location>
        <begin position="823"/>
        <end position="832"/>
    </location>
</feature>
<sequence length="844" mass="94197">QAETCNSPMSTVTSGHSFDTNQNETMEKSTLEWNEQLEKEIFSVLSDLDDQLAQEQTQDPLDRTVSTSSASNVQSSSSFPTSRRQTASRGQQRNGWSDIPSIFFPDGLRTLRAKDEHKIFIRPRNLYLPSVTQNSGFRHKSCMNRDTAGRSYSVCSLRRCPSSVSSDQLSASSLQHPLARESKNGFVPRFGRQNPKRIPLSSIVWNNTPDSSEQTPEKMFRTQSLMEFHATDHGRYPSSLQETKKYSSYHSKHHYRRSISSSNCFSRVSCPDKATSPLPFDNWENCPLYKSENNLSRSYYRDTSPHGKLYANQKKSSYGRKDSYPSWADIPQCCSDEVFVSPDASCEVFMANLNDQQWAHTKNAKFGSHSPQNGNNGNSGSIYMHSFDGDPNTSENSLSHFCLEKGTGKMRSTSPCIGRFHKQDSSPRHTSSCSITGSPGRNSSKSSDPLVIYYTLPRKSASIAGSIMSDTPISLPRESRTTYDYNSEDADLPCPKENAQSPRIQNKKNEDHVSLANGFFPTTSEKEVPSYFSDQVSSVLVTPQNLRTAVDSEEENSHLSPSSEKSNSQMLDLRLESKSQPITASATTSYPLDEEKGRASNHACAPPSPLLTDKNSNTYVNNCLQADTCPEQNLTSQTVLGQRQNTSQPTGLENANLNSYQLRKSHAKSQRERHLSESICARDSLETSASGSNILPKDGIHGKRFKSYSELLSCDENENWASDDEKCYSTRNLMYPSVEFGIFGKEQQLAFLENIKRSLTEGRLWRPCLLNNPGAFRDTENSSINRAELLSSSSAGSKMSSAASSPRELTDTYVEDPAAYSDSDSDTTTDDEYYLDEIDKESEL</sequence>
<dbReference type="PANTHER" id="PTHR21469:SF4">
    <property type="entry name" value="EXOPHILIN-5"/>
    <property type="match status" value="1"/>
</dbReference>
<feature type="region of interest" description="Disordered" evidence="1">
    <location>
        <begin position="549"/>
        <end position="610"/>
    </location>
</feature>
<dbReference type="PANTHER" id="PTHR21469">
    <property type="entry name" value="EXOPHILIN-5"/>
    <property type="match status" value="1"/>
</dbReference>
<feature type="region of interest" description="Disordered" evidence="1">
    <location>
        <begin position="419"/>
        <end position="448"/>
    </location>
</feature>
<feature type="compositionally biased region" description="Low complexity" evidence="1">
    <location>
        <begin position="66"/>
        <end position="78"/>
    </location>
</feature>
<accession>A0A7K6Q013</accession>
<feature type="region of interest" description="Disordered" evidence="1">
    <location>
        <begin position="792"/>
        <end position="832"/>
    </location>
</feature>
<keyword evidence="3" id="KW-1185">Reference proteome</keyword>
<organism evidence="2 3">
    <name type="scientific">Ifrita kowaldi</name>
    <name type="common">blue-capped ifrita</name>
    <dbReference type="NCBI Taxonomy" id="461245"/>
    <lineage>
        <taxon>Eukaryota</taxon>
        <taxon>Metazoa</taxon>
        <taxon>Chordata</taxon>
        <taxon>Craniata</taxon>
        <taxon>Vertebrata</taxon>
        <taxon>Euteleostomi</taxon>
        <taxon>Archelosauria</taxon>
        <taxon>Archosauria</taxon>
        <taxon>Dinosauria</taxon>
        <taxon>Saurischia</taxon>
        <taxon>Theropoda</taxon>
        <taxon>Coelurosauria</taxon>
        <taxon>Aves</taxon>
        <taxon>Neognathae</taxon>
        <taxon>Neoaves</taxon>
        <taxon>Telluraves</taxon>
        <taxon>Australaves</taxon>
        <taxon>Passeriformes</taxon>
        <taxon>Corvoidea</taxon>
        <taxon>Cinclosomatidae</taxon>
        <taxon>Ifrita</taxon>
    </lineage>
</organism>
<feature type="compositionally biased region" description="Polar residues" evidence="1">
    <location>
        <begin position="428"/>
        <end position="447"/>
    </location>
</feature>
<feature type="compositionally biased region" description="Polar residues" evidence="1">
    <location>
        <begin position="558"/>
        <end position="570"/>
    </location>
</feature>
<feature type="compositionally biased region" description="Polar residues" evidence="1">
    <location>
        <begin position="1"/>
        <end position="24"/>
    </location>
</feature>
<feature type="region of interest" description="Disordered" evidence="1">
    <location>
        <begin position="56"/>
        <end position="98"/>
    </location>
</feature>
<name>A0A7K6Q013_9CORV</name>
<gene>
    <name evidence="2" type="primary">Exph5</name>
    <name evidence="2" type="ORF">IFRKOW_R02199</name>
</gene>